<dbReference type="RefSeq" id="WP_307485365.1">
    <property type="nucleotide sequence ID" value="NZ_JAUSUF010000004.1"/>
</dbReference>
<organism evidence="1 2">
    <name type="scientific">Eubacterium multiforme</name>
    <dbReference type="NCBI Taxonomy" id="83339"/>
    <lineage>
        <taxon>Bacteria</taxon>
        <taxon>Bacillati</taxon>
        <taxon>Bacillota</taxon>
        <taxon>Clostridia</taxon>
        <taxon>Eubacteriales</taxon>
        <taxon>Eubacteriaceae</taxon>
        <taxon>Eubacterium</taxon>
    </lineage>
</organism>
<evidence type="ECO:0008006" key="3">
    <source>
        <dbReference type="Google" id="ProtNLM"/>
    </source>
</evidence>
<sequence>MENSKKLGLMTDDEVKKSSKFNITEEDIIDPTGVNWRTGAKAALAAGSAAAVWLPAAAAAVV</sequence>
<reference evidence="1 2" key="1">
    <citation type="submission" date="2023-07" db="EMBL/GenBank/DDBJ databases">
        <title>Genomic Encyclopedia of Type Strains, Phase IV (KMG-IV): sequencing the most valuable type-strain genomes for metagenomic binning, comparative biology and taxonomic classification.</title>
        <authorList>
            <person name="Goeker M."/>
        </authorList>
    </citation>
    <scope>NUCLEOTIDE SEQUENCE [LARGE SCALE GENOMIC DNA]</scope>
    <source>
        <strain evidence="1 2">DSM 20694</strain>
    </source>
</reference>
<dbReference type="EMBL" id="JAUSUF010000004">
    <property type="protein sequence ID" value="MDQ0149647.1"/>
    <property type="molecule type" value="Genomic_DNA"/>
</dbReference>
<proteinExistence type="predicted"/>
<evidence type="ECO:0000313" key="1">
    <source>
        <dbReference type="EMBL" id="MDQ0149647.1"/>
    </source>
</evidence>
<name>A0ABT9UTI6_9FIRM</name>
<evidence type="ECO:0000313" key="2">
    <source>
        <dbReference type="Proteomes" id="UP001228504"/>
    </source>
</evidence>
<gene>
    <name evidence="1" type="ORF">J2S18_001578</name>
</gene>
<protein>
    <recommendedName>
        <fullName evidence="3">Class IIb bacteriocin, lactobin A/cerein 7B family</fullName>
    </recommendedName>
</protein>
<dbReference type="Proteomes" id="UP001228504">
    <property type="component" value="Unassembled WGS sequence"/>
</dbReference>
<keyword evidence="2" id="KW-1185">Reference proteome</keyword>
<accession>A0ABT9UTI6</accession>
<comment type="caution">
    <text evidence="1">The sequence shown here is derived from an EMBL/GenBank/DDBJ whole genome shotgun (WGS) entry which is preliminary data.</text>
</comment>